<dbReference type="Proteomes" id="UP000033423">
    <property type="component" value="Unassembled WGS sequence"/>
</dbReference>
<reference evidence="1 2" key="1">
    <citation type="submission" date="2015-02" db="EMBL/GenBank/DDBJ databases">
        <title>Single-cell genomics of uncultivated deep-branching MTB reveals a conserved set of magnetosome genes.</title>
        <authorList>
            <person name="Kolinko S."/>
            <person name="Richter M."/>
            <person name="Glockner F.O."/>
            <person name="Brachmann A."/>
            <person name="Schuler D."/>
        </authorList>
    </citation>
    <scope>NUCLEOTIDE SEQUENCE [LARGE SCALE GENOMIC DNA]</scope>
    <source>
        <strain evidence="1">TM-1</strain>
    </source>
</reference>
<comment type="caution">
    <text evidence="1">The sequence shown here is derived from an EMBL/GenBank/DDBJ whole genome shotgun (WGS) entry which is preliminary data.</text>
</comment>
<dbReference type="AlphaFoldDB" id="A0A0F3GJ19"/>
<evidence type="ECO:0000313" key="2">
    <source>
        <dbReference type="Proteomes" id="UP000033423"/>
    </source>
</evidence>
<organism evidence="1 2">
    <name type="scientific">Candidatus Magnetobacterium bavaricum</name>
    <dbReference type="NCBI Taxonomy" id="29290"/>
    <lineage>
        <taxon>Bacteria</taxon>
        <taxon>Pseudomonadati</taxon>
        <taxon>Nitrospirota</taxon>
        <taxon>Thermodesulfovibrionia</taxon>
        <taxon>Thermodesulfovibrionales</taxon>
        <taxon>Candidatus Magnetobacteriaceae</taxon>
        <taxon>Candidatus Magnetobacterium</taxon>
    </lineage>
</organism>
<dbReference type="EMBL" id="LACI01002548">
    <property type="protein sequence ID" value="KJU81812.1"/>
    <property type="molecule type" value="Genomic_DNA"/>
</dbReference>
<gene>
    <name evidence="1" type="ORF">MBAV_005995</name>
</gene>
<name>A0A0F3GJ19_9BACT</name>
<protein>
    <submittedName>
        <fullName evidence="1">Uncharacterized protein</fullName>
    </submittedName>
</protein>
<keyword evidence="2" id="KW-1185">Reference proteome</keyword>
<accession>A0A0F3GJ19</accession>
<evidence type="ECO:0000313" key="1">
    <source>
        <dbReference type="EMBL" id="KJU81812.1"/>
    </source>
</evidence>
<sequence length="59" mass="6116">MLYQRISLVPSPLKSLYTSGDGVGVGVGGGVEPPPNVAVTVLDDDMVTVHTVMVPEHSP</sequence>
<proteinExistence type="predicted"/>